<proteinExistence type="inferred from homology"/>
<name>A0ABY6L067_9ARAC</name>
<dbReference type="InterPro" id="IPR023591">
    <property type="entry name" value="Ribosomal_uS2_flav_dom_sf"/>
</dbReference>
<sequence length="241" mass="27354">MDQSSIFYEVFVMKHTAGRVLQLTHGVDAAPPQKDLSLINPDYFGVSKMFSVKDLLQARVHLGHKEGTLHDNMRPYLFGSRLGHLIFDLDITADRLRQALNFTGHIAYRSGIILFVSRHRQTCYMVDKTALECGEYSHTRPWDMKMFTDSKRVFGTLTRLPDLVVLLHTQDVMGQEHEAVVSAAKMCIPTVGVVDSNCNPNLITYPIPGNDDTPDSISLYLRLFSQVINKAKKMRDNKQQQ</sequence>
<dbReference type="PROSITE" id="PS00962">
    <property type="entry name" value="RIBOSOMAL_S2_1"/>
    <property type="match status" value="1"/>
</dbReference>
<dbReference type="PANTHER" id="PTHR12534">
    <property type="entry name" value="30S RIBOSOMAL PROTEIN S2 PROKARYOTIC AND ORGANELLAR"/>
    <property type="match status" value="1"/>
</dbReference>
<evidence type="ECO:0000313" key="4">
    <source>
        <dbReference type="EMBL" id="UYV74348.1"/>
    </source>
</evidence>
<dbReference type="Gene3D" id="3.40.50.10490">
    <property type="entry name" value="Glucose-6-phosphate isomerase like protein, domain 1"/>
    <property type="match status" value="1"/>
</dbReference>
<dbReference type="Proteomes" id="UP001235939">
    <property type="component" value="Chromosome 11"/>
</dbReference>
<dbReference type="PANTHER" id="PTHR12534:SF0">
    <property type="entry name" value="SMALL RIBOSOMAL SUBUNIT PROTEIN US2M"/>
    <property type="match status" value="1"/>
</dbReference>
<dbReference type="SUPFAM" id="SSF52313">
    <property type="entry name" value="Ribosomal protein S2"/>
    <property type="match status" value="1"/>
</dbReference>
<dbReference type="InterPro" id="IPR018130">
    <property type="entry name" value="Ribosomal_uS2_CS"/>
</dbReference>
<dbReference type="InterPro" id="IPR001865">
    <property type="entry name" value="Ribosomal_uS2"/>
</dbReference>
<comment type="similarity">
    <text evidence="1">Belongs to the universal ribosomal protein uS2 family.</text>
</comment>
<accession>A0ABY6L067</accession>
<evidence type="ECO:0000313" key="5">
    <source>
        <dbReference type="Proteomes" id="UP001235939"/>
    </source>
</evidence>
<keyword evidence="5" id="KW-1185">Reference proteome</keyword>
<evidence type="ECO:0000256" key="1">
    <source>
        <dbReference type="ARBA" id="ARBA00006242"/>
    </source>
</evidence>
<dbReference type="PRINTS" id="PR00395">
    <property type="entry name" value="RIBOSOMALS2"/>
</dbReference>
<evidence type="ECO:0000256" key="3">
    <source>
        <dbReference type="ARBA" id="ARBA00023274"/>
    </source>
</evidence>
<evidence type="ECO:0000256" key="2">
    <source>
        <dbReference type="ARBA" id="ARBA00022980"/>
    </source>
</evidence>
<dbReference type="Pfam" id="PF00318">
    <property type="entry name" value="Ribosomal_S2"/>
    <property type="match status" value="1"/>
</dbReference>
<dbReference type="EMBL" id="CP092873">
    <property type="protein sequence ID" value="UYV74348.1"/>
    <property type="molecule type" value="Genomic_DNA"/>
</dbReference>
<dbReference type="CDD" id="cd01425">
    <property type="entry name" value="RPS2"/>
    <property type="match status" value="1"/>
</dbReference>
<organism evidence="4 5">
    <name type="scientific">Cordylochernes scorpioides</name>
    <dbReference type="NCBI Taxonomy" id="51811"/>
    <lineage>
        <taxon>Eukaryota</taxon>
        <taxon>Metazoa</taxon>
        <taxon>Ecdysozoa</taxon>
        <taxon>Arthropoda</taxon>
        <taxon>Chelicerata</taxon>
        <taxon>Arachnida</taxon>
        <taxon>Pseudoscorpiones</taxon>
        <taxon>Cheliferoidea</taxon>
        <taxon>Chernetidae</taxon>
        <taxon>Cordylochernes</taxon>
    </lineage>
</organism>
<keyword evidence="2" id="KW-0689">Ribosomal protein</keyword>
<dbReference type="HAMAP" id="MF_00291_B">
    <property type="entry name" value="Ribosomal_uS2_B"/>
    <property type="match status" value="1"/>
</dbReference>
<keyword evidence="3" id="KW-0687">Ribonucleoprotein</keyword>
<protein>
    <submittedName>
        <fullName evidence="4">MRPS2</fullName>
    </submittedName>
</protein>
<reference evidence="4 5" key="1">
    <citation type="submission" date="2022-01" db="EMBL/GenBank/DDBJ databases">
        <title>A chromosomal length assembly of Cordylochernes scorpioides.</title>
        <authorList>
            <person name="Zeh D."/>
            <person name="Zeh J."/>
        </authorList>
    </citation>
    <scope>NUCLEOTIDE SEQUENCE [LARGE SCALE GENOMIC DNA]</scope>
    <source>
        <strain evidence="4">IN4F17</strain>
        <tissue evidence="4">Whole Body</tissue>
    </source>
</reference>
<dbReference type="InterPro" id="IPR005706">
    <property type="entry name" value="Ribosomal_uS2_bac/mit/plastid"/>
</dbReference>
<gene>
    <name evidence="4" type="ORF">LAZ67_11003172</name>
</gene>